<dbReference type="InterPro" id="IPR016166">
    <property type="entry name" value="FAD-bd_PCMH"/>
</dbReference>
<dbReference type="EMBL" id="JAAKZV010000017">
    <property type="protein sequence ID" value="NGN63602.1"/>
    <property type="molecule type" value="Genomic_DNA"/>
</dbReference>
<keyword evidence="4" id="KW-0274">FAD</keyword>
<dbReference type="Gene3D" id="3.30.465.10">
    <property type="match status" value="1"/>
</dbReference>
<keyword evidence="8" id="KW-1185">Reference proteome</keyword>
<evidence type="ECO:0000256" key="5">
    <source>
        <dbReference type="ARBA" id="ARBA00023002"/>
    </source>
</evidence>
<evidence type="ECO:0000259" key="6">
    <source>
        <dbReference type="PROSITE" id="PS51387"/>
    </source>
</evidence>
<comment type="caution">
    <text evidence="7">The sequence shown here is derived from an EMBL/GenBank/DDBJ whole genome shotgun (WGS) entry which is preliminary data.</text>
</comment>
<evidence type="ECO:0000313" key="8">
    <source>
        <dbReference type="Proteomes" id="UP000481583"/>
    </source>
</evidence>
<dbReference type="InterPro" id="IPR050416">
    <property type="entry name" value="FAD-linked_Oxidoreductase"/>
</dbReference>
<dbReference type="Proteomes" id="UP000481583">
    <property type="component" value="Unassembled WGS sequence"/>
</dbReference>
<evidence type="ECO:0000313" key="7">
    <source>
        <dbReference type="EMBL" id="NGN63602.1"/>
    </source>
</evidence>
<evidence type="ECO:0000256" key="2">
    <source>
        <dbReference type="ARBA" id="ARBA00005466"/>
    </source>
</evidence>
<dbReference type="InterPro" id="IPR012951">
    <property type="entry name" value="BBE"/>
</dbReference>
<dbReference type="Gene3D" id="3.40.462.20">
    <property type="match status" value="1"/>
</dbReference>
<dbReference type="PANTHER" id="PTHR42973:SF39">
    <property type="entry name" value="FAD-BINDING PCMH-TYPE DOMAIN-CONTAINING PROTEIN"/>
    <property type="match status" value="1"/>
</dbReference>
<evidence type="ECO:0000256" key="3">
    <source>
        <dbReference type="ARBA" id="ARBA00022630"/>
    </source>
</evidence>
<organism evidence="7 8">
    <name type="scientific">Streptomyces coryli</name>
    <dbReference type="NCBI Taxonomy" id="1128680"/>
    <lineage>
        <taxon>Bacteria</taxon>
        <taxon>Bacillati</taxon>
        <taxon>Actinomycetota</taxon>
        <taxon>Actinomycetes</taxon>
        <taxon>Kitasatosporales</taxon>
        <taxon>Streptomycetaceae</taxon>
        <taxon>Streptomyces</taxon>
    </lineage>
</organism>
<comment type="cofactor">
    <cofactor evidence="1">
        <name>FAD</name>
        <dbReference type="ChEBI" id="CHEBI:57692"/>
    </cofactor>
</comment>
<dbReference type="InterPro" id="IPR006094">
    <property type="entry name" value="Oxid_FAD_bind_N"/>
</dbReference>
<keyword evidence="3" id="KW-0285">Flavoprotein</keyword>
<dbReference type="Pfam" id="PF01565">
    <property type="entry name" value="FAD_binding_4"/>
    <property type="match status" value="1"/>
</dbReference>
<feature type="domain" description="FAD-binding PCMH-type" evidence="6">
    <location>
        <begin position="72"/>
        <end position="253"/>
    </location>
</feature>
<keyword evidence="5" id="KW-0560">Oxidoreductase</keyword>
<dbReference type="GO" id="GO:0071949">
    <property type="term" value="F:FAD binding"/>
    <property type="evidence" value="ECO:0007669"/>
    <property type="project" value="InterPro"/>
</dbReference>
<evidence type="ECO:0000256" key="4">
    <source>
        <dbReference type="ARBA" id="ARBA00022827"/>
    </source>
</evidence>
<dbReference type="Pfam" id="PF08031">
    <property type="entry name" value="BBE"/>
    <property type="match status" value="1"/>
</dbReference>
<dbReference type="RefSeq" id="WP_165233297.1">
    <property type="nucleotide sequence ID" value="NZ_JAAKZV010000017.1"/>
</dbReference>
<dbReference type="PROSITE" id="PS51318">
    <property type="entry name" value="TAT"/>
    <property type="match status" value="1"/>
</dbReference>
<dbReference type="PANTHER" id="PTHR42973">
    <property type="entry name" value="BINDING OXIDOREDUCTASE, PUTATIVE (AFU_ORTHOLOGUE AFUA_1G17690)-RELATED"/>
    <property type="match status" value="1"/>
</dbReference>
<name>A0A6G4TV07_9ACTN</name>
<dbReference type="GO" id="GO:0016491">
    <property type="term" value="F:oxidoreductase activity"/>
    <property type="evidence" value="ECO:0007669"/>
    <property type="project" value="UniProtKB-KW"/>
</dbReference>
<evidence type="ECO:0000256" key="1">
    <source>
        <dbReference type="ARBA" id="ARBA00001974"/>
    </source>
</evidence>
<dbReference type="InterPro" id="IPR036318">
    <property type="entry name" value="FAD-bd_PCMH-like_sf"/>
</dbReference>
<dbReference type="InterPro" id="IPR016169">
    <property type="entry name" value="FAD-bd_PCMH_sub2"/>
</dbReference>
<gene>
    <name evidence="7" type="ORF">G5C51_06735</name>
</gene>
<comment type="similarity">
    <text evidence="2">Belongs to the oxygen-dependent FAD-linked oxidoreductase family.</text>
</comment>
<accession>A0A6G4TV07</accession>
<sequence length="552" mass="59178">MADTDDVSRRKVLLGGAALGGAAAAGIGGLAAPASARAHPSAAAAAAGPGPAATVTPGDARYRDMISGSNGRWRAAPEAIRVPRTTAQVVDAVQEAVRAGKRIAVRSGGHCYEAFVYNADVEVVIDLSAMNDVHYDTDRRAFAVEAGCTLWEVYLELYRTWGVTIPGGTCGSVGAGGHVCGGGYGALCRQAGLTVDHLHAVEVVVVDAAGRARAVLATREDDDPHRELWWAHTGGGGGNFGIVTRYYFRTPGTGGMAPEKQLPRPPGEVYVHSQSWPWSDITEGRFRTLLRNYGAFFEEHSAPDSPYAGLFSMLVLSSRASGEISLSTQMDATRPDAAKLLEEFLAAIGGGIGKARPMTKRAGELRARPELFAAQKQSWLTATRAHAGTGWGGRGDYKSAYMRKGFPDAQIAALYKNLTETELTGVLVAVDSYGGAVNRVAEDATAVAQRDSILKLQYQAYWGEPDEEAAKLAWIRGVYRDVYADTGGVPVPGEVTDGTYINYPDIDLSDPEWNTSGVPWHDLYYKAGYPRLQQVKRHYDPGDVFRHTQSVR</sequence>
<dbReference type="PROSITE" id="PS51387">
    <property type="entry name" value="FAD_PCMH"/>
    <property type="match status" value="1"/>
</dbReference>
<dbReference type="SUPFAM" id="SSF56176">
    <property type="entry name" value="FAD-binding/transporter-associated domain-like"/>
    <property type="match status" value="1"/>
</dbReference>
<dbReference type="AlphaFoldDB" id="A0A6G4TV07"/>
<dbReference type="InterPro" id="IPR006311">
    <property type="entry name" value="TAT_signal"/>
</dbReference>
<protein>
    <submittedName>
        <fullName evidence="7">FAD-binding oxidoreductase</fullName>
    </submittedName>
</protein>
<proteinExistence type="inferred from homology"/>
<reference evidence="7 8" key="1">
    <citation type="submission" date="2020-02" db="EMBL/GenBank/DDBJ databases">
        <title>Whole-genome analyses of novel actinobacteria.</title>
        <authorList>
            <person name="Sahin N."/>
        </authorList>
    </citation>
    <scope>NUCLEOTIDE SEQUENCE [LARGE SCALE GENOMIC DNA]</scope>
    <source>
        <strain evidence="7 8">A7024</strain>
    </source>
</reference>